<dbReference type="PANTHER" id="PTHR11579:SF0">
    <property type="entry name" value="PROTEIN-L-ISOASPARTATE(D-ASPARTATE) O-METHYLTRANSFERASE"/>
    <property type="match status" value="1"/>
</dbReference>
<evidence type="ECO:0000256" key="2">
    <source>
        <dbReference type="ARBA" id="ARBA00005369"/>
    </source>
</evidence>
<dbReference type="PANTHER" id="PTHR11579">
    <property type="entry name" value="PROTEIN-L-ISOASPARTATE O-METHYLTRANSFERASE"/>
    <property type="match status" value="1"/>
</dbReference>
<evidence type="ECO:0000256" key="8">
    <source>
        <dbReference type="ARBA" id="ARBA00022691"/>
    </source>
</evidence>
<sequence>MDGSDRVREALEAVPRAGFLPRGARSRALDDVPILIGHGQTSSQPSTVSDMLRLLDVRHGHRVLDIGSGSGWTTALLAYLTGPAGEVLGLELEPSLAQWGAANLADTRMPWATIREPVPGVLGDPEHAPWDRILVSAGAEVLPRTLVDQLTPDGVLVIPVQGRMTRVALEAGRPRTTEHGTYRFVPLR</sequence>
<dbReference type="InterPro" id="IPR000682">
    <property type="entry name" value="PCMT"/>
</dbReference>
<keyword evidence="7" id="KW-0808">Transferase</keyword>
<evidence type="ECO:0000256" key="5">
    <source>
        <dbReference type="ARBA" id="ARBA00022490"/>
    </source>
</evidence>
<dbReference type="EC" id="2.1.1.77" evidence="3"/>
<dbReference type="InterPro" id="IPR029063">
    <property type="entry name" value="SAM-dependent_MTases_sf"/>
</dbReference>
<evidence type="ECO:0000256" key="4">
    <source>
        <dbReference type="ARBA" id="ARBA00013346"/>
    </source>
</evidence>
<keyword evidence="6" id="KW-0489">Methyltransferase</keyword>
<evidence type="ECO:0000256" key="9">
    <source>
        <dbReference type="ARBA" id="ARBA00030757"/>
    </source>
</evidence>
<gene>
    <name evidence="12" type="ORF">GCM10009817_11090</name>
</gene>
<dbReference type="EMBL" id="BAAAPU010000003">
    <property type="protein sequence ID" value="GAA1972697.1"/>
    <property type="molecule type" value="Genomic_DNA"/>
</dbReference>
<evidence type="ECO:0000256" key="3">
    <source>
        <dbReference type="ARBA" id="ARBA00011890"/>
    </source>
</evidence>
<dbReference type="Pfam" id="PF01135">
    <property type="entry name" value="PCMT"/>
    <property type="match status" value="1"/>
</dbReference>
<proteinExistence type="inferred from homology"/>
<evidence type="ECO:0000256" key="11">
    <source>
        <dbReference type="ARBA" id="ARBA00031350"/>
    </source>
</evidence>
<organism evidence="12 13">
    <name type="scientific">Terrabacter lapilli</name>
    <dbReference type="NCBI Taxonomy" id="436231"/>
    <lineage>
        <taxon>Bacteria</taxon>
        <taxon>Bacillati</taxon>
        <taxon>Actinomycetota</taxon>
        <taxon>Actinomycetes</taxon>
        <taxon>Micrococcales</taxon>
        <taxon>Intrasporangiaceae</taxon>
        <taxon>Terrabacter</taxon>
    </lineage>
</organism>
<dbReference type="Gene3D" id="3.40.50.150">
    <property type="entry name" value="Vaccinia Virus protein VP39"/>
    <property type="match status" value="1"/>
</dbReference>
<dbReference type="Proteomes" id="UP001500013">
    <property type="component" value="Unassembled WGS sequence"/>
</dbReference>
<evidence type="ECO:0000256" key="7">
    <source>
        <dbReference type="ARBA" id="ARBA00022679"/>
    </source>
</evidence>
<comment type="caution">
    <text evidence="12">The sequence shown here is derived from an EMBL/GenBank/DDBJ whole genome shotgun (WGS) entry which is preliminary data.</text>
</comment>
<protein>
    <recommendedName>
        <fullName evidence="4">Protein-L-isoaspartate O-methyltransferase</fullName>
        <ecNumber evidence="3">2.1.1.77</ecNumber>
    </recommendedName>
    <alternativeName>
        <fullName evidence="11">L-isoaspartyl protein carboxyl methyltransferase</fullName>
    </alternativeName>
    <alternativeName>
        <fullName evidence="9">Protein L-isoaspartyl methyltransferase</fullName>
    </alternativeName>
    <alternativeName>
        <fullName evidence="10">Protein-beta-aspartate methyltransferase</fullName>
    </alternativeName>
</protein>
<evidence type="ECO:0000256" key="6">
    <source>
        <dbReference type="ARBA" id="ARBA00022603"/>
    </source>
</evidence>
<keyword evidence="5" id="KW-0963">Cytoplasm</keyword>
<keyword evidence="13" id="KW-1185">Reference proteome</keyword>
<comment type="subcellular location">
    <subcellularLocation>
        <location evidence="1">Cytoplasm</location>
    </subcellularLocation>
</comment>
<evidence type="ECO:0000256" key="10">
    <source>
        <dbReference type="ARBA" id="ARBA00031323"/>
    </source>
</evidence>
<evidence type="ECO:0000313" key="12">
    <source>
        <dbReference type="EMBL" id="GAA1972697.1"/>
    </source>
</evidence>
<reference evidence="12 13" key="1">
    <citation type="journal article" date="2019" name="Int. J. Syst. Evol. Microbiol.">
        <title>The Global Catalogue of Microorganisms (GCM) 10K type strain sequencing project: providing services to taxonomists for standard genome sequencing and annotation.</title>
        <authorList>
            <consortium name="The Broad Institute Genomics Platform"/>
            <consortium name="The Broad Institute Genome Sequencing Center for Infectious Disease"/>
            <person name="Wu L."/>
            <person name="Ma J."/>
        </authorList>
    </citation>
    <scope>NUCLEOTIDE SEQUENCE [LARGE SCALE GENOMIC DNA]</scope>
    <source>
        <strain evidence="12 13">JCM 15628</strain>
    </source>
</reference>
<dbReference type="RefSeq" id="WP_344059232.1">
    <property type="nucleotide sequence ID" value="NZ_BAAAPU010000003.1"/>
</dbReference>
<dbReference type="CDD" id="cd02440">
    <property type="entry name" value="AdoMet_MTases"/>
    <property type="match status" value="1"/>
</dbReference>
<name>A0ABN2RPL1_9MICO</name>
<accession>A0ABN2RPL1</accession>
<dbReference type="SUPFAM" id="SSF53335">
    <property type="entry name" value="S-adenosyl-L-methionine-dependent methyltransferases"/>
    <property type="match status" value="1"/>
</dbReference>
<keyword evidence="8" id="KW-0949">S-adenosyl-L-methionine</keyword>
<evidence type="ECO:0000256" key="1">
    <source>
        <dbReference type="ARBA" id="ARBA00004496"/>
    </source>
</evidence>
<evidence type="ECO:0000313" key="13">
    <source>
        <dbReference type="Proteomes" id="UP001500013"/>
    </source>
</evidence>
<comment type="similarity">
    <text evidence="2">Belongs to the methyltransferase superfamily. L-isoaspartyl/D-aspartyl protein methyltransferase family.</text>
</comment>